<keyword evidence="2" id="KW-0479">Metal-binding</keyword>
<proteinExistence type="predicted"/>
<keyword evidence="3 6" id="KW-0863">Zinc-finger</keyword>
<keyword evidence="5" id="KW-0472">Membrane</keyword>
<dbReference type="WBParaSite" id="GPUH_0000339601-mRNA-1">
    <property type="protein sequence ID" value="GPUH_0000339601-mRNA-1"/>
    <property type="gene ID" value="GPUH_0000339601"/>
</dbReference>
<name>A0A183D3U9_9BILA</name>
<evidence type="ECO:0000256" key="6">
    <source>
        <dbReference type="PROSITE-ProRule" id="PRU00175"/>
    </source>
</evidence>
<dbReference type="PANTHER" id="PTHR23323:SF24">
    <property type="entry name" value="VACUOLAR PROTEIN SORTING-ASSOCIATED PROTEIN 11 HOMOLOG"/>
    <property type="match status" value="1"/>
</dbReference>
<dbReference type="GO" id="GO:0031902">
    <property type="term" value="C:late endosome membrane"/>
    <property type="evidence" value="ECO:0007669"/>
    <property type="project" value="UniProtKB-SubCell"/>
</dbReference>
<evidence type="ECO:0000256" key="2">
    <source>
        <dbReference type="ARBA" id="ARBA00022723"/>
    </source>
</evidence>
<dbReference type="GO" id="GO:0030674">
    <property type="term" value="F:protein-macromolecule adaptor activity"/>
    <property type="evidence" value="ECO:0007669"/>
    <property type="project" value="TreeGrafter"/>
</dbReference>
<gene>
    <name evidence="9" type="ORF">GPUH_LOCUS3390</name>
</gene>
<dbReference type="CDD" id="cd16688">
    <property type="entry name" value="RING-H2_Vps11"/>
    <property type="match status" value="1"/>
</dbReference>
<evidence type="ECO:0000313" key="9">
    <source>
        <dbReference type="EMBL" id="VDK39374.1"/>
    </source>
</evidence>
<accession>A0A183D3U9</accession>
<keyword evidence="10" id="KW-1185">Reference proteome</keyword>
<dbReference type="PROSITE" id="PS50089">
    <property type="entry name" value="ZF_RING_2"/>
    <property type="match status" value="1"/>
</dbReference>
<evidence type="ECO:0000256" key="7">
    <source>
        <dbReference type="SAM" id="MobiDB-lite"/>
    </source>
</evidence>
<dbReference type="PANTHER" id="PTHR23323">
    <property type="entry name" value="VACUOLAR PROTEIN SORTING-ASSOCIATED PROTEIN"/>
    <property type="match status" value="1"/>
</dbReference>
<keyword evidence="4" id="KW-0862">Zinc</keyword>
<dbReference type="Proteomes" id="UP000271098">
    <property type="component" value="Unassembled WGS sequence"/>
</dbReference>
<dbReference type="GO" id="GO:0030897">
    <property type="term" value="C:HOPS complex"/>
    <property type="evidence" value="ECO:0007669"/>
    <property type="project" value="TreeGrafter"/>
</dbReference>
<feature type="region of interest" description="Disordered" evidence="7">
    <location>
        <begin position="117"/>
        <end position="195"/>
    </location>
</feature>
<dbReference type="InterPro" id="IPR001841">
    <property type="entry name" value="Znf_RING"/>
</dbReference>
<dbReference type="GO" id="GO:0048284">
    <property type="term" value="P:organelle fusion"/>
    <property type="evidence" value="ECO:0007669"/>
    <property type="project" value="TreeGrafter"/>
</dbReference>
<dbReference type="AlphaFoldDB" id="A0A183D3U9"/>
<evidence type="ECO:0000313" key="10">
    <source>
        <dbReference type="Proteomes" id="UP000271098"/>
    </source>
</evidence>
<evidence type="ECO:0000256" key="1">
    <source>
        <dbReference type="ARBA" id="ARBA00004492"/>
    </source>
</evidence>
<reference evidence="11" key="1">
    <citation type="submission" date="2016-06" db="UniProtKB">
        <authorList>
            <consortium name="WormBaseParasite"/>
        </authorList>
    </citation>
    <scope>IDENTIFICATION</scope>
</reference>
<dbReference type="GO" id="GO:0007033">
    <property type="term" value="P:vacuole organization"/>
    <property type="evidence" value="ECO:0007669"/>
    <property type="project" value="TreeGrafter"/>
</dbReference>
<reference evidence="9 10" key="2">
    <citation type="submission" date="2018-11" db="EMBL/GenBank/DDBJ databases">
        <authorList>
            <consortium name="Pathogen Informatics"/>
        </authorList>
    </citation>
    <scope>NUCLEOTIDE SEQUENCE [LARGE SCALE GENOMIC DNA]</scope>
</reference>
<evidence type="ECO:0000313" key="11">
    <source>
        <dbReference type="WBParaSite" id="GPUH_0000339601-mRNA-1"/>
    </source>
</evidence>
<feature type="compositionally biased region" description="Basic and acidic residues" evidence="7">
    <location>
        <begin position="117"/>
        <end position="133"/>
    </location>
</feature>
<dbReference type="EMBL" id="UYRT01005773">
    <property type="protein sequence ID" value="VDK39374.1"/>
    <property type="molecule type" value="Genomic_DNA"/>
</dbReference>
<evidence type="ECO:0000259" key="8">
    <source>
        <dbReference type="PROSITE" id="PS50089"/>
    </source>
</evidence>
<dbReference type="Gene3D" id="3.30.40.10">
    <property type="entry name" value="Zinc/RING finger domain, C3HC4 (zinc finger)"/>
    <property type="match status" value="1"/>
</dbReference>
<dbReference type="GO" id="GO:0008270">
    <property type="term" value="F:zinc ion binding"/>
    <property type="evidence" value="ECO:0007669"/>
    <property type="project" value="UniProtKB-KW"/>
</dbReference>
<feature type="compositionally biased region" description="Basic and acidic residues" evidence="7">
    <location>
        <begin position="185"/>
        <end position="195"/>
    </location>
</feature>
<dbReference type="OrthoDB" id="5866386at2759"/>
<evidence type="ECO:0000256" key="4">
    <source>
        <dbReference type="ARBA" id="ARBA00022833"/>
    </source>
</evidence>
<organism evidence="11">
    <name type="scientific">Gongylonema pulchrum</name>
    <dbReference type="NCBI Taxonomy" id="637853"/>
    <lineage>
        <taxon>Eukaryota</taxon>
        <taxon>Metazoa</taxon>
        <taxon>Ecdysozoa</taxon>
        <taxon>Nematoda</taxon>
        <taxon>Chromadorea</taxon>
        <taxon>Rhabditida</taxon>
        <taxon>Spirurina</taxon>
        <taxon>Spiruromorpha</taxon>
        <taxon>Spiruroidea</taxon>
        <taxon>Gongylonematidae</taxon>
        <taxon>Gongylonema</taxon>
    </lineage>
</organism>
<dbReference type="GO" id="GO:0007032">
    <property type="term" value="P:endosome organization"/>
    <property type="evidence" value="ECO:0007669"/>
    <property type="project" value="TreeGrafter"/>
</dbReference>
<protein>
    <submittedName>
        <fullName evidence="11">RING-type domain-containing protein</fullName>
    </submittedName>
</protein>
<evidence type="ECO:0000256" key="5">
    <source>
        <dbReference type="ARBA" id="ARBA00023136"/>
    </source>
</evidence>
<comment type="subcellular location">
    <subcellularLocation>
        <location evidence="1">Late endosome membrane</location>
        <topology evidence="1">Peripheral membrane protein</topology>
        <orientation evidence="1">Cytoplasmic side</orientation>
    </subcellularLocation>
</comment>
<evidence type="ECO:0000256" key="3">
    <source>
        <dbReference type="ARBA" id="ARBA00022771"/>
    </source>
</evidence>
<feature type="compositionally biased region" description="Polar residues" evidence="7">
    <location>
        <begin position="134"/>
        <end position="161"/>
    </location>
</feature>
<feature type="domain" description="RING-type" evidence="8">
    <location>
        <begin position="23"/>
        <end position="62"/>
    </location>
</feature>
<sequence length="195" mass="21921">MVEIEKQIDNINYNVQIFQMNKCSACDTSLQLPAIHFLCKHSYHAHCLESYSEKADSCPACTRDNLQRTCYDQLKDFSSRGAYAQFLSEVNEAPDCMPLISSYIACGLFDSQKKMKGTESEHERKSIHADTNLKTHATGTSSEDQSPAETASASTPTSNPYSLPRSRTTRRPLPRQSTNPFDVEEVPKNPFEDDL</sequence>
<dbReference type="SUPFAM" id="SSF57850">
    <property type="entry name" value="RING/U-box"/>
    <property type="match status" value="1"/>
</dbReference>
<dbReference type="GO" id="GO:0006904">
    <property type="term" value="P:vesicle docking involved in exocytosis"/>
    <property type="evidence" value="ECO:0007669"/>
    <property type="project" value="TreeGrafter"/>
</dbReference>
<dbReference type="InterPro" id="IPR013083">
    <property type="entry name" value="Znf_RING/FYVE/PHD"/>
</dbReference>